<dbReference type="Pfam" id="PF06530">
    <property type="entry name" value="Phage_antitermQ"/>
    <property type="match status" value="1"/>
</dbReference>
<dbReference type="InterPro" id="IPR010534">
    <property type="entry name" value="Phage_933W_GpQ"/>
</dbReference>
<keyword evidence="3" id="KW-0238">DNA-binding</keyword>
<keyword evidence="2" id="KW-0805">Transcription regulation</keyword>
<evidence type="ECO:0000256" key="2">
    <source>
        <dbReference type="ARBA" id="ARBA00023015"/>
    </source>
</evidence>
<comment type="caution">
    <text evidence="5">The sequence shown here is derived from an EMBL/GenBank/DDBJ whole genome shotgun (WGS) entry which is preliminary data.</text>
</comment>
<dbReference type="PATRIC" id="fig|1002364.3.peg.1917"/>
<gene>
    <name evidence="5" type="ORF">HMPREF0454_02118</name>
</gene>
<comment type="similarity">
    <text evidence="1">Belongs to the phage antitermination Q type 1 family.</text>
</comment>
<accession>G9Y6L8</accession>
<reference evidence="5 6" key="1">
    <citation type="submission" date="2011-08" db="EMBL/GenBank/DDBJ databases">
        <authorList>
            <person name="Weinstock G."/>
            <person name="Sodergren E."/>
            <person name="Clifton S."/>
            <person name="Fulton L."/>
            <person name="Fulton B."/>
            <person name="Courtney L."/>
            <person name="Fronick C."/>
            <person name="Harrison M."/>
            <person name="Strong C."/>
            <person name="Farmer C."/>
            <person name="Delahaunty K."/>
            <person name="Markovic C."/>
            <person name="Hall O."/>
            <person name="Minx P."/>
            <person name="Tomlinson C."/>
            <person name="Mitreva M."/>
            <person name="Hou S."/>
            <person name="Chen J."/>
            <person name="Wollam A."/>
            <person name="Pepin K.H."/>
            <person name="Johnson M."/>
            <person name="Bhonagiri V."/>
            <person name="Zhang X."/>
            <person name="Suruliraj S."/>
            <person name="Warren W."/>
            <person name="Chinwalla A."/>
            <person name="Mardis E.R."/>
            <person name="Wilson R.K."/>
        </authorList>
    </citation>
    <scope>NUCLEOTIDE SEQUENCE [LARGE SCALE GENOMIC DNA]</scope>
    <source>
        <strain evidence="5 6">ATCC 51873</strain>
    </source>
</reference>
<proteinExistence type="inferred from homology"/>
<evidence type="ECO:0000313" key="6">
    <source>
        <dbReference type="Proteomes" id="UP000005959"/>
    </source>
</evidence>
<dbReference type="AlphaFoldDB" id="G9Y6L8"/>
<evidence type="ECO:0000256" key="3">
    <source>
        <dbReference type="ARBA" id="ARBA00023125"/>
    </source>
</evidence>
<protein>
    <submittedName>
        <fullName evidence="5">Antitermination protein Q lambdoid prophage DLP12</fullName>
    </submittedName>
</protein>
<dbReference type="GO" id="GO:0060567">
    <property type="term" value="P:negative regulation of termination of DNA-templated transcription"/>
    <property type="evidence" value="ECO:0007669"/>
    <property type="project" value="InterPro"/>
</dbReference>
<organism evidence="5 6">
    <name type="scientific">Hafnia alvei ATCC 51873</name>
    <dbReference type="NCBI Taxonomy" id="1002364"/>
    <lineage>
        <taxon>Bacteria</taxon>
        <taxon>Pseudomonadati</taxon>
        <taxon>Pseudomonadota</taxon>
        <taxon>Gammaproteobacteria</taxon>
        <taxon>Enterobacterales</taxon>
        <taxon>Hafniaceae</taxon>
        <taxon>Hafnia</taxon>
    </lineage>
</organism>
<keyword evidence="4" id="KW-0804">Transcription</keyword>
<evidence type="ECO:0000256" key="1">
    <source>
        <dbReference type="ARBA" id="ARBA00010234"/>
    </source>
</evidence>
<dbReference type="Proteomes" id="UP000005959">
    <property type="component" value="Unassembled WGS sequence"/>
</dbReference>
<sequence length="133" mass="14928">MRDIQMVMERWGAWAANNKEDVCWNSIAAGFSGLIPSKVKSRPQCCDDDAMVIVGCMATLNKKNPDAHDLLVDYYLFGKTFMALAKQNHCSDTHIGKQLQKAEGIVEGLLMALDVRLEMDRLVRKESIVRKVA</sequence>
<dbReference type="GO" id="GO:0003677">
    <property type="term" value="F:DNA binding"/>
    <property type="evidence" value="ECO:0007669"/>
    <property type="project" value="UniProtKB-KW"/>
</dbReference>
<dbReference type="RefSeq" id="WP_004092456.1">
    <property type="nucleotide sequence ID" value="NZ_JH417518.1"/>
</dbReference>
<evidence type="ECO:0000256" key="4">
    <source>
        <dbReference type="ARBA" id="ARBA00023163"/>
    </source>
</evidence>
<name>G9Y6L8_HAFAL</name>
<evidence type="ECO:0000313" key="5">
    <source>
        <dbReference type="EMBL" id="EHM42718.1"/>
    </source>
</evidence>
<dbReference type="HOGENOM" id="CLU_129825_0_0_6"/>
<dbReference type="EMBL" id="AGCI01000048">
    <property type="protein sequence ID" value="EHM42718.1"/>
    <property type="molecule type" value="Genomic_DNA"/>
</dbReference>